<keyword evidence="3" id="KW-1185">Reference proteome</keyword>
<proteinExistence type="predicted"/>
<dbReference type="EC" id="2.1.1.-" evidence="2"/>
<keyword evidence="2" id="KW-0808">Transferase</keyword>
<dbReference type="Gene3D" id="3.40.50.150">
    <property type="entry name" value="Vaccinia Virus protein VP39"/>
    <property type="match status" value="1"/>
</dbReference>
<evidence type="ECO:0000313" key="2">
    <source>
        <dbReference type="EMBL" id="MFC5995933.1"/>
    </source>
</evidence>
<feature type="domain" description="Methyltransferase type 11" evidence="1">
    <location>
        <begin position="40"/>
        <end position="132"/>
    </location>
</feature>
<comment type="caution">
    <text evidence="2">The sequence shown here is derived from an EMBL/GenBank/DDBJ whole genome shotgun (WGS) entry which is preliminary data.</text>
</comment>
<dbReference type="Proteomes" id="UP001596302">
    <property type="component" value="Unassembled WGS sequence"/>
</dbReference>
<dbReference type="SUPFAM" id="SSF53335">
    <property type="entry name" value="S-adenosyl-L-methionine-dependent methyltransferases"/>
    <property type="match status" value="1"/>
</dbReference>
<evidence type="ECO:0000313" key="3">
    <source>
        <dbReference type="Proteomes" id="UP001596302"/>
    </source>
</evidence>
<evidence type="ECO:0000259" key="1">
    <source>
        <dbReference type="Pfam" id="PF08241"/>
    </source>
</evidence>
<dbReference type="InterPro" id="IPR013216">
    <property type="entry name" value="Methyltransf_11"/>
</dbReference>
<dbReference type="InterPro" id="IPR029063">
    <property type="entry name" value="SAM-dependent_MTases_sf"/>
</dbReference>
<dbReference type="GO" id="GO:0008168">
    <property type="term" value="F:methyltransferase activity"/>
    <property type="evidence" value="ECO:0007669"/>
    <property type="project" value="UniProtKB-KW"/>
</dbReference>
<dbReference type="GO" id="GO:0032259">
    <property type="term" value="P:methylation"/>
    <property type="evidence" value="ECO:0007669"/>
    <property type="project" value="UniProtKB-KW"/>
</dbReference>
<dbReference type="Pfam" id="PF08241">
    <property type="entry name" value="Methyltransf_11"/>
    <property type="match status" value="1"/>
</dbReference>
<accession>A0ABW1J540</accession>
<organism evidence="2 3">
    <name type="scientific">Pseudonocardia hispaniensis</name>
    <dbReference type="NCBI Taxonomy" id="904933"/>
    <lineage>
        <taxon>Bacteria</taxon>
        <taxon>Bacillati</taxon>
        <taxon>Actinomycetota</taxon>
        <taxon>Actinomycetes</taxon>
        <taxon>Pseudonocardiales</taxon>
        <taxon>Pseudonocardiaceae</taxon>
        <taxon>Pseudonocardia</taxon>
    </lineage>
</organism>
<dbReference type="CDD" id="cd02440">
    <property type="entry name" value="AdoMet_MTases"/>
    <property type="match status" value="1"/>
</dbReference>
<gene>
    <name evidence="2" type="ORF">ACFQE5_17130</name>
</gene>
<keyword evidence="2" id="KW-0489">Methyltransferase</keyword>
<reference evidence="3" key="1">
    <citation type="journal article" date="2019" name="Int. J. Syst. Evol. Microbiol.">
        <title>The Global Catalogue of Microorganisms (GCM) 10K type strain sequencing project: providing services to taxonomists for standard genome sequencing and annotation.</title>
        <authorList>
            <consortium name="The Broad Institute Genomics Platform"/>
            <consortium name="The Broad Institute Genome Sequencing Center for Infectious Disease"/>
            <person name="Wu L."/>
            <person name="Ma J."/>
        </authorList>
    </citation>
    <scope>NUCLEOTIDE SEQUENCE [LARGE SCALE GENOMIC DNA]</scope>
    <source>
        <strain evidence="3">CCM 8391</strain>
    </source>
</reference>
<protein>
    <submittedName>
        <fullName evidence="2">Class I SAM-dependent methyltransferase</fullName>
        <ecNumber evidence="2">2.1.1.-</ecNumber>
    </submittedName>
</protein>
<name>A0ABW1J540_9PSEU</name>
<sequence>MTDAWDSEDAYERYIGRWSRSVAARFLHGLPDGPPAAWCDVGCGTGALAHAILTTQNPTRVLGVDRSEPYLAAARQAAADPRFTTTVGSATAIPAGDGEFDRVVSALLLNFVPQPDEALAEMRRVARPGGLIGGYVWDYAEGMRLIRSFWDAATALDPAAAELDEGRRFPICRPEPLRALLVGAGLVDVAVGAVTVPTVFADFDDLWDPFLGAQGPAPGYCAALPEEHRAALRERLRGMLPQRADGGIALEARAWTVRGRVPGNGNR</sequence>
<dbReference type="EMBL" id="JBHSQW010000035">
    <property type="protein sequence ID" value="MFC5995933.1"/>
    <property type="molecule type" value="Genomic_DNA"/>
</dbReference>
<dbReference type="PANTHER" id="PTHR43591">
    <property type="entry name" value="METHYLTRANSFERASE"/>
    <property type="match status" value="1"/>
</dbReference>